<dbReference type="Gene3D" id="3.90.960.10">
    <property type="entry name" value="YbaK/aminoacyl-tRNA synthetase-associated domain"/>
    <property type="match status" value="1"/>
</dbReference>
<dbReference type="Proteomes" id="UP000023152">
    <property type="component" value="Unassembled WGS sequence"/>
</dbReference>
<sequence length="279" mass="32708">MEFQLKRSYVSMTKTNDEPRKEEEKKKEKKQQQEVNKRIQMQMGRSDIDISKIGGPKDIEIYNDNITDTTQRYINDLKGIMNETTERIIKSIKEKELNSARIIRVPNDYYQRSLDFRKECLNAPDTKYLCKSLLMKNTKGICIDWKDPTNSLYYLVVFQYVTKLCSEKIMKFVRYINGYEISKKNFKFRLASPEESLQVTGFDHNAVTPIGIKYSDIPIILSHRVLELGHFWMGGGEVDVKIAVNVNQFRNQFKPYIADITYEGFIDPTENLEQLTSTF</sequence>
<dbReference type="OrthoDB" id="1058301at2759"/>
<evidence type="ECO:0000313" key="4">
    <source>
        <dbReference type="Proteomes" id="UP000023152"/>
    </source>
</evidence>
<evidence type="ECO:0000313" key="3">
    <source>
        <dbReference type="EMBL" id="ETO13854.1"/>
    </source>
</evidence>
<proteinExistence type="predicted"/>
<dbReference type="InterPro" id="IPR036754">
    <property type="entry name" value="YbaK/aa-tRNA-synt-asso_dom_sf"/>
</dbReference>
<protein>
    <recommendedName>
        <fullName evidence="2">YbaK/aminoacyl-tRNA synthetase-associated domain-containing protein</fullName>
    </recommendedName>
</protein>
<dbReference type="OMA" id="MENTHCT"/>
<feature type="region of interest" description="Disordered" evidence="1">
    <location>
        <begin position="1"/>
        <end position="36"/>
    </location>
</feature>
<dbReference type="AlphaFoldDB" id="X6MJ12"/>
<dbReference type="PANTHER" id="PTHR30411">
    <property type="entry name" value="CYTOPLASMIC PROTEIN"/>
    <property type="match status" value="1"/>
</dbReference>
<gene>
    <name evidence="3" type="ORF">RFI_23513</name>
</gene>
<dbReference type="PANTHER" id="PTHR30411:SF4">
    <property type="entry name" value="YBAK_AMINOACYL-TRNA SYNTHETASE-ASSOCIATED DOMAIN-CONTAINING PROTEIN"/>
    <property type="match status" value="1"/>
</dbReference>
<evidence type="ECO:0000259" key="2">
    <source>
        <dbReference type="Pfam" id="PF04073"/>
    </source>
</evidence>
<keyword evidence="4" id="KW-1185">Reference proteome</keyword>
<reference evidence="3 4" key="1">
    <citation type="journal article" date="2013" name="Curr. Biol.">
        <title>The Genome of the Foraminiferan Reticulomyxa filosa.</title>
        <authorList>
            <person name="Glockner G."/>
            <person name="Hulsmann N."/>
            <person name="Schleicher M."/>
            <person name="Noegel A.A."/>
            <person name="Eichinger L."/>
            <person name="Gallinger C."/>
            <person name="Pawlowski J."/>
            <person name="Sierra R."/>
            <person name="Euteneuer U."/>
            <person name="Pillet L."/>
            <person name="Moustafa A."/>
            <person name="Platzer M."/>
            <person name="Groth M."/>
            <person name="Szafranski K."/>
            <person name="Schliwa M."/>
        </authorList>
    </citation>
    <scope>NUCLEOTIDE SEQUENCE [LARGE SCALE GENOMIC DNA]</scope>
</reference>
<dbReference type="EMBL" id="ASPP01020353">
    <property type="protein sequence ID" value="ETO13854.1"/>
    <property type="molecule type" value="Genomic_DNA"/>
</dbReference>
<evidence type="ECO:0000256" key="1">
    <source>
        <dbReference type="SAM" id="MobiDB-lite"/>
    </source>
</evidence>
<dbReference type="SUPFAM" id="SSF55826">
    <property type="entry name" value="YbaK/ProRS associated domain"/>
    <property type="match status" value="1"/>
</dbReference>
<accession>X6MJ12</accession>
<name>X6MJ12_RETFI</name>
<dbReference type="InterPro" id="IPR007214">
    <property type="entry name" value="YbaK/aa-tRNA-synth-assoc-dom"/>
</dbReference>
<dbReference type="Pfam" id="PF04073">
    <property type="entry name" value="tRNA_edit"/>
    <property type="match status" value="1"/>
</dbReference>
<comment type="caution">
    <text evidence="3">The sequence shown here is derived from an EMBL/GenBank/DDBJ whole genome shotgun (WGS) entry which is preliminary data.</text>
</comment>
<dbReference type="CDD" id="cd04332">
    <property type="entry name" value="YbaK_like"/>
    <property type="match status" value="1"/>
</dbReference>
<feature type="compositionally biased region" description="Basic and acidic residues" evidence="1">
    <location>
        <begin position="15"/>
        <end position="36"/>
    </location>
</feature>
<organism evidence="3 4">
    <name type="scientific">Reticulomyxa filosa</name>
    <dbReference type="NCBI Taxonomy" id="46433"/>
    <lineage>
        <taxon>Eukaryota</taxon>
        <taxon>Sar</taxon>
        <taxon>Rhizaria</taxon>
        <taxon>Retaria</taxon>
        <taxon>Foraminifera</taxon>
        <taxon>Monothalamids</taxon>
        <taxon>Reticulomyxidae</taxon>
        <taxon>Reticulomyxa</taxon>
    </lineage>
</organism>
<dbReference type="GO" id="GO:0002161">
    <property type="term" value="F:aminoacyl-tRNA deacylase activity"/>
    <property type="evidence" value="ECO:0007669"/>
    <property type="project" value="InterPro"/>
</dbReference>
<feature type="domain" description="YbaK/aminoacyl-tRNA synthetase-associated" evidence="2">
    <location>
        <begin position="186"/>
        <end position="250"/>
    </location>
</feature>